<protein>
    <submittedName>
        <fullName evidence="1">Uncharacterized protein</fullName>
    </submittedName>
</protein>
<reference evidence="1 2" key="1">
    <citation type="submission" date="2018-05" db="EMBL/GenBank/DDBJ databases">
        <title>Complete Genome Sequence of Methylobacterium sp. 17Sr1-43.</title>
        <authorList>
            <person name="Srinivasan S."/>
        </authorList>
    </citation>
    <scope>NUCLEOTIDE SEQUENCE [LARGE SCALE GENOMIC DNA]</scope>
    <source>
        <strain evidence="1 2">17Sr1-43</strain>
    </source>
</reference>
<evidence type="ECO:0000313" key="2">
    <source>
        <dbReference type="Proteomes" id="UP000246058"/>
    </source>
</evidence>
<dbReference type="KEGG" id="meti:DK427_25745"/>
<dbReference type="RefSeq" id="WP_109953865.1">
    <property type="nucleotide sequence ID" value="NZ_CP029551.1"/>
</dbReference>
<keyword evidence="2" id="KW-1185">Reference proteome</keyword>
<evidence type="ECO:0000313" key="1">
    <source>
        <dbReference type="EMBL" id="AWN38710.1"/>
    </source>
</evidence>
<accession>A0A2U8VZP3</accession>
<sequence>MAASETYSFDNDDVLKALLAVQPKAVLDALFEGDDQQQRAGIGVFDHRSNPADEISCEDLIAWCDQDRERRYPLAASFVTFAHRTEESGPKVWSEQAKALLAYAPDPRSVLVVFVERFRPTRWSGSRAAVMEANARLLDSLETDVSASLMPIAIDAKAQLAREVTREREWETARDRERDERFE</sequence>
<dbReference type="OrthoDB" id="556502at2"/>
<name>A0A2U8VZP3_9HYPH</name>
<proteinExistence type="predicted"/>
<dbReference type="Proteomes" id="UP000246058">
    <property type="component" value="Chromosome"/>
</dbReference>
<dbReference type="EMBL" id="CP029551">
    <property type="protein sequence ID" value="AWN38710.1"/>
    <property type="molecule type" value="Genomic_DNA"/>
</dbReference>
<gene>
    <name evidence="1" type="ORF">DK427_25745</name>
</gene>
<organism evidence="1 2">
    <name type="scientific">Methylobacterium radiodurans</name>
    <dbReference type="NCBI Taxonomy" id="2202828"/>
    <lineage>
        <taxon>Bacteria</taxon>
        <taxon>Pseudomonadati</taxon>
        <taxon>Pseudomonadota</taxon>
        <taxon>Alphaproteobacteria</taxon>
        <taxon>Hyphomicrobiales</taxon>
        <taxon>Methylobacteriaceae</taxon>
        <taxon>Methylobacterium</taxon>
    </lineage>
</organism>
<dbReference type="AlphaFoldDB" id="A0A2U8VZP3"/>